<evidence type="ECO:0000256" key="2">
    <source>
        <dbReference type="ARBA" id="ARBA00005336"/>
    </source>
</evidence>
<dbReference type="Proteomes" id="UP000282832">
    <property type="component" value="Unassembled WGS sequence"/>
</dbReference>
<dbReference type="SUPFAM" id="SSF52279">
    <property type="entry name" value="Beta-D-glucan exohydrolase, C-terminal domain"/>
    <property type="match status" value="1"/>
</dbReference>
<dbReference type="EC" id="3.2.1.52" evidence="3"/>
<evidence type="ECO:0000259" key="8">
    <source>
        <dbReference type="Pfam" id="PF00933"/>
    </source>
</evidence>
<accession>A0A437PPM0</accession>
<organism evidence="10 11">
    <name type="scientific">Sandaracinomonas limnophila</name>
    <dbReference type="NCBI Taxonomy" id="1862386"/>
    <lineage>
        <taxon>Bacteria</taxon>
        <taxon>Pseudomonadati</taxon>
        <taxon>Bacteroidota</taxon>
        <taxon>Cytophagia</taxon>
        <taxon>Cytophagales</taxon>
        <taxon>Flectobacillaceae</taxon>
        <taxon>Sandaracinomonas</taxon>
    </lineage>
</organism>
<dbReference type="PANTHER" id="PTHR30480">
    <property type="entry name" value="BETA-HEXOSAMINIDASE-RELATED"/>
    <property type="match status" value="1"/>
</dbReference>
<evidence type="ECO:0000259" key="7">
    <source>
        <dbReference type="Pfam" id="PF00144"/>
    </source>
</evidence>
<dbReference type="Pfam" id="PF00933">
    <property type="entry name" value="Glyco_hydro_3"/>
    <property type="match status" value="1"/>
</dbReference>
<dbReference type="EMBL" id="SACY01000004">
    <property type="protein sequence ID" value="RVU24235.1"/>
    <property type="molecule type" value="Genomic_DNA"/>
</dbReference>
<dbReference type="PANTHER" id="PTHR30480:SF13">
    <property type="entry name" value="BETA-HEXOSAMINIDASE"/>
    <property type="match status" value="1"/>
</dbReference>
<feature type="domain" description="Glycoside hydrolase family 3 N-terminal" evidence="8">
    <location>
        <begin position="42"/>
        <end position="357"/>
    </location>
</feature>
<keyword evidence="4 10" id="KW-0378">Hydrolase</keyword>
<evidence type="ECO:0000259" key="9">
    <source>
        <dbReference type="Pfam" id="PF01915"/>
    </source>
</evidence>
<evidence type="ECO:0000313" key="10">
    <source>
        <dbReference type="EMBL" id="RVU24235.1"/>
    </source>
</evidence>
<evidence type="ECO:0000256" key="4">
    <source>
        <dbReference type="ARBA" id="ARBA00022801"/>
    </source>
</evidence>
<dbReference type="GO" id="GO:0005975">
    <property type="term" value="P:carbohydrate metabolic process"/>
    <property type="evidence" value="ECO:0007669"/>
    <property type="project" value="InterPro"/>
</dbReference>
<name>A0A437PPM0_9BACT</name>
<dbReference type="GO" id="GO:0009254">
    <property type="term" value="P:peptidoglycan turnover"/>
    <property type="evidence" value="ECO:0007669"/>
    <property type="project" value="TreeGrafter"/>
</dbReference>
<dbReference type="Gene3D" id="3.40.710.10">
    <property type="entry name" value="DD-peptidase/beta-lactamase superfamily"/>
    <property type="match status" value="1"/>
</dbReference>
<feature type="chain" id="PRO_5019532604" description="beta-N-acetylhexosaminidase" evidence="6">
    <location>
        <begin position="21"/>
        <end position="1039"/>
    </location>
</feature>
<feature type="domain" description="Beta-lactamase-related" evidence="7">
    <location>
        <begin position="806"/>
        <end position="1016"/>
    </location>
</feature>
<dbReference type="Pfam" id="PF00144">
    <property type="entry name" value="Beta-lactamase"/>
    <property type="match status" value="2"/>
</dbReference>
<feature type="domain" description="Beta-lactamase-related" evidence="7">
    <location>
        <begin position="605"/>
        <end position="708"/>
    </location>
</feature>
<keyword evidence="6" id="KW-0732">Signal</keyword>
<dbReference type="Pfam" id="PF01915">
    <property type="entry name" value="Glyco_hydro_3_C"/>
    <property type="match status" value="1"/>
</dbReference>
<dbReference type="OrthoDB" id="9805821at2"/>
<keyword evidence="5" id="KW-0326">Glycosidase</keyword>
<dbReference type="InterPro" id="IPR017853">
    <property type="entry name" value="GH"/>
</dbReference>
<dbReference type="Gene3D" id="3.20.20.300">
    <property type="entry name" value="Glycoside hydrolase, family 3, N-terminal domain"/>
    <property type="match status" value="1"/>
</dbReference>
<evidence type="ECO:0000256" key="5">
    <source>
        <dbReference type="ARBA" id="ARBA00023295"/>
    </source>
</evidence>
<keyword evidence="11" id="KW-1185">Reference proteome</keyword>
<dbReference type="InterPro" id="IPR002772">
    <property type="entry name" value="Glyco_hydro_3_C"/>
</dbReference>
<evidence type="ECO:0000313" key="11">
    <source>
        <dbReference type="Proteomes" id="UP000282832"/>
    </source>
</evidence>
<dbReference type="InterPro" id="IPR036881">
    <property type="entry name" value="Glyco_hydro_3_C_sf"/>
</dbReference>
<protein>
    <recommendedName>
        <fullName evidence="3">beta-N-acetylhexosaminidase</fullName>
        <ecNumber evidence="3">3.2.1.52</ecNumber>
    </recommendedName>
</protein>
<evidence type="ECO:0000256" key="1">
    <source>
        <dbReference type="ARBA" id="ARBA00001231"/>
    </source>
</evidence>
<evidence type="ECO:0000256" key="3">
    <source>
        <dbReference type="ARBA" id="ARBA00012663"/>
    </source>
</evidence>
<dbReference type="InterPro" id="IPR001764">
    <property type="entry name" value="Glyco_hydro_3_N"/>
</dbReference>
<dbReference type="GO" id="GO:0004563">
    <property type="term" value="F:beta-N-acetylhexosaminidase activity"/>
    <property type="evidence" value="ECO:0007669"/>
    <property type="project" value="UniProtKB-EC"/>
</dbReference>
<feature type="domain" description="Glycoside hydrolase family 3 C-terminal" evidence="9">
    <location>
        <begin position="396"/>
        <end position="562"/>
    </location>
</feature>
<reference evidence="10 11" key="1">
    <citation type="submission" date="2019-01" db="EMBL/GenBank/DDBJ databases">
        <authorList>
            <person name="Chen W.-M."/>
        </authorList>
    </citation>
    <scope>NUCLEOTIDE SEQUENCE [LARGE SCALE GENOMIC DNA]</scope>
    <source>
        <strain evidence="10 11">FSY-15</strain>
    </source>
</reference>
<proteinExistence type="inferred from homology"/>
<comment type="caution">
    <text evidence="10">The sequence shown here is derived from an EMBL/GenBank/DDBJ whole genome shotgun (WGS) entry which is preliminary data.</text>
</comment>
<dbReference type="InterPro" id="IPR012338">
    <property type="entry name" value="Beta-lactam/transpept-like"/>
</dbReference>
<comment type="similarity">
    <text evidence="2">Belongs to the glycosyl hydrolase 3 family.</text>
</comment>
<dbReference type="RefSeq" id="WP_127804913.1">
    <property type="nucleotide sequence ID" value="NZ_SACY01000004.1"/>
</dbReference>
<evidence type="ECO:0000256" key="6">
    <source>
        <dbReference type="SAM" id="SignalP"/>
    </source>
</evidence>
<dbReference type="SUPFAM" id="SSF51445">
    <property type="entry name" value="(Trans)glycosidases"/>
    <property type="match status" value="1"/>
</dbReference>
<dbReference type="InterPro" id="IPR001466">
    <property type="entry name" value="Beta-lactam-related"/>
</dbReference>
<gene>
    <name evidence="10" type="ORF">EOJ36_09960</name>
</gene>
<dbReference type="InterPro" id="IPR036962">
    <property type="entry name" value="Glyco_hydro_3_N_sf"/>
</dbReference>
<comment type="catalytic activity">
    <reaction evidence="1">
        <text>Hydrolysis of terminal non-reducing N-acetyl-D-hexosamine residues in N-acetyl-beta-D-hexosaminides.</text>
        <dbReference type="EC" id="3.2.1.52"/>
    </reaction>
</comment>
<dbReference type="Gene3D" id="3.40.50.1700">
    <property type="entry name" value="Glycoside hydrolase family 3 C-terminal domain"/>
    <property type="match status" value="1"/>
</dbReference>
<dbReference type="InterPro" id="IPR050226">
    <property type="entry name" value="NagZ_Beta-hexosaminidase"/>
</dbReference>
<feature type="signal peptide" evidence="6">
    <location>
        <begin position="1"/>
        <end position="20"/>
    </location>
</feature>
<sequence length="1039" mass="116377">MKTKAIILLFGIFCAIQTQAQQTLFPHQNQKWVDSVLSKLSLEQKIGQVLMPRANFNATYDTTRLYSIVKDYHIGGLVFFAGNPTQQALLVNKLQSFAKVPMFIGMDLEWGLNMRLDSTVRYPYQMTLGAIQGDDALIEKMGYQIAQQCKRMGIHINYAPVVDINNNPNNPVINFRSFGENRDLVTQKSLAYMRGLQKGGIITSAKHFPGHGDTSTDSHLDLPTIEHKRPRLDSLELFPYRALIENGLQGIMVGHLNLPALDSTAQLASTLSKPIVTGLLRNNLHFGGLVFTDAMDMKGATKNFPEGTANVKAFLAGNDILETFTDVPAAFNAIKKALDNKEISVEELDHRVGRILNAKVWAGLDHYQPIQMANLVPELNPIAAENLNKLLAEKSITLLKNPAGLLPLQKLDTLKIATLAIGKPNYGNKFPTAFQQTAENYMAMDHFVLDETSSDSLILATEKNLKKYNVVLMGIHGISIRPTNNYSLKPQVKSLVDRFVNAKTVAIHFANPMTLTKFDSLHKAAALVTAYQEGIPQMEVVAEAIFGGTAFQGKFPVTLNNQYKFGQGFITNSLGRLKYQRSPEEVGINRLYLSKNIDSLANLALKEKATPGIVVLVAKEGKVIFHKAYGKQTYESTENLSKSAIYDLASITKISTSVPALMKWQDEGKFKLTEGWSELVPTLKNSNKSDLKYLDILTHQAKLKAWIPFWMDYIDSLDMIVHSKKFQAKYAKQSFGMNVWEKYISKNAGENHIKEWIAKQPKLWDECVDIKNEITRWKPQTLSYAQSEEYPVAVSPTLWAHKSIKDKIFTAIKDSPLREKKEYVYSDLSYYLLPGISPQMTGKSWEDFLKKTFYAPLGASTLTYQAEKHFPLAQIVPTEYDSLFRKTLIHGKVHDEGAALLDGISGHAGLFGNANDLAKLMQMYLQKGYYGGTQFIDPSTLNYWISYPFSKEENSRRGVGFDKPDRKKPGISAAASATEQSFGHSGFTGTYTWVDPVHDLVYVFMSNRVYPTRNNSKLSDLNIRTGINEVIYQAINKGL</sequence>
<dbReference type="AlphaFoldDB" id="A0A437PPM0"/>
<dbReference type="SUPFAM" id="SSF56601">
    <property type="entry name" value="beta-lactamase/transpeptidase-like"/>
    <property type="match status" value="1"/>
</dbReference>